<protein>
    <submittedName>
        <fullName evidence="1">Internal virion protein C</fullName>
    </submittedName>
</protein>
<keyword evidence="2" id="KW-1185">Reference proteome</keyword>
<evidence type="ECO:0000313" key="1">
    <source>
        <dbReference type="EMBL" id="UNI71926.1"/>
    </source>
</evidence>
<proteinExistence type="predicted"/>
<reference evidence="1" key="1">
    <citation type="submission" date="2022-02" db="EMBL/GenBank/DDBJ databases">
        <authorList>
            <person name="Zhang L."/>
            <person name="Yu H."/>
            <person name="Feng C."/>
        </authorList>
    </citation>
    <scope>NUCLEOTIDE SEQUENCE</scope>
</reference>
<sequence length="708" mass="79288">MNLSSITKGGTVSKLQQALAAVKAPTVSIKGLEGATFRASPVQAQQVNQTNYSGQLIGLAQLGAQAYDKYAEYREQQATERRNEILLKNMKPEQIGELRQSGTLLYQDDPWAMRSLERELGRQEAYSVDATIRERIANGDYASRSEMEADRAEMMRLRRKEMGSAYTIRDTSEGWEKGWRSDMVERNMAVYDAQARKEDQMHRNETRVVVESNLSSLVSAGRADAIVGYLDKQRQDGLIRNDTEYETYLVKALKDVAAKPASIDMVRHIMESDIELYGKKTNLRSRLGEDYMRSLENHAAQSTLNNNWESQKWWMDKASVLESPDFSVAGTEFQALDNIREMQQFVDLTQGEAATPIKIELERLKANYNRRHSDWVSKQREVITNTQQQNVRVAMIDSRVTGRMNGDMGLSLKLSSFEETEQTGKFDTNDWNAYFTFKSNQIQNSDLSPEQKSMKLLELGATLKDIPDAGFGAHYAEIFNRANGELGKYIAAQAAGVEATETPTLNQLMELHKANPQLFVSTFGGDSALTTEIAMAANLGVHPSVLFKGKSRLDEVKKFPDQYQQLTQELKNLESRRGSNIYQTLNTQQREAIQAAYLGMEGLDNGSKMKLIEQHLNDQFEDMSDAGPFGMGGSGVSGVIPKSFLMSDPRNPSSVSVGKNRLLDIIKNNFGKTEGTGVAVSGDNIILFNSLRSQPIILTKDMLMNPVQ</sequence>
<dbReference type="EMBL" id="OM716005">
    <property type="protein sequence ID" value="UNI71926.1"/>
    <property type="molecule type" value="Genomic_DNA"/>
</dbReference>
<evidence type="ECO:0000313" key="2">
    <source>
        <dbReference type="Proteomes" id="UP000829341"/>
    </source>
</evidence>
<dbReference type="Proteomes" id="UP000829341">
    <property type="component" value="Segment"/>
</dbReference>
<accession>A0AC61TT83</accession>
<name>A0AC61TT83_9CAUD</name>
<organism evidence="1 2">
    <name type="scientific">Aeromonas phage vB_ AhaP_PT2</name>
    <dbReference type="NCBI Taxonomy" id="2924715"/>
    <lineage>
        <taxon>Viruses</taxon>
        <taxon>Duplodnaviria</taxon>
        <taxon>Heunggongvirae</taxon>
        <taxon>Uroviricota</taxon>
        <taxon>Caudoviricetes</taxon>
        <taxon>Autographivirales</taxon>
        <taxon>Autotranscriptaviridae</taxon>
        <taxon>Studiervirinae</taxon>
        <taxon>Armandvirus</taxon>
        <taxon>Armandvirus PT2</taxon>
    </lineage>
</organism>